<evidence type="ECO:0000259" key="2">
    <source>
        <dbReference type="Pfam" id="PF08787"/>
    </source>
</evidence>
<evidence type="ECO:0000313" key="3">
    <source>
        <dbReference type="EMBL" id="NWB47811.1"/>
    </source>
</evidence>
<evidence type="ECO:0000256" key="1">
    <source>
        <dbReference type="SAM" id="SignalP"/>
    </source>
</evidence>
<dbReference type="InterPro" id="IPR013320">
    <property type="entry name" value="ConA-like_dom_sf"/>
</dbReference>
<dbReference type="RefSeq" id="WP_177144406.1">
    <property type="nucleotide sequence ID" value="NZ_JACAPU010000015.1"/>
</dbReference>
<proteinExistence type="predicted"/>
<dbReference type="PROSITE" id="PS51257">
    <property type="entry name" value="PROKAR_LIPOPROTEIN"/>
    <property type="match status" value="1"/>
</dbReference>
<gene>
    <name evidence="3" type="ORF">HX829_15075</name>
</gene>
<accession>A0A7Y7WEP6</accession>
<dbReference type="InterPro" id="IPR014895">
    <property type="entry name" value="Alginate_lyase_2"/>
</dbReference>
<reference evidence="3 4" key="1">
    <citation type="submission" date="2020-04" db="EMBL/GenBank/DDBJ databases">
        <title>Molecular characterization of pseudomonads from Agaricus bisporus reveal novel blotch 2 pathogens in Western Europe.</title>
        <authorList>
            <person name="Taparia T."/>
            <person name="Krijger M."/>
            <person name="Haynes E."/>
            <person name="Elpinstone J.G."/>
            <person name="Noble R."/>
            <person name="Van Der Wolf J."/>
        </authorList>
    </citation>
    <scope>NUCLEOTIDE SEQUENCE [LARGE SCALE GENOMIC DNA]</scope>
    <source>
        <strain evidence="3 4">F1001</strain>
    </source>
</reference>
<keyword evidence="1" id="KW-0732">Signal</keyword>
<organism evidence="3 4">
    <name type="scientific">Pseudomonas gingeri</name>
    <dbReference type="NCBI Taxonomy" id="117681"/>
    <lineage>
        <taxon>Bacteria</taxon>
        <taxon>Pseudomonadati</taxon>
        <taxon>Pseudomonadota</taxon>
        <taxon>Gammaproteobacteria</taxon>
        <taxon>Pseudomonadales</taxon>
        <taxon>Pseudomonadaceae</taxon>
        <taxon>Pseudomonas</taxon>
    </lineage>
</organism>
<dbReference type="GO" id="GO:0016829">
    <property type="term" value="F:lyase activity"/>
    <property type="evidence" value="ECO:0007669"/>
    <property type="project" value="UniProtKB-KW"/>
</dbReference>
<dbReference type="Gene3D" id="2.60.120.200">
    <property type="match status" value="1"/>
</dbReference>
<dbReference type="Proteomes" id="UP000582981">
    <property type="component" value="Unassembled WGS sequence"/>
</dbReference>
<dbReference type="AlphaFoldDB" id="A0A7Y7WEP6"/>
<dbReference type="SUPFAM" id="SSF49899">
    <property type="entry name" value="Concanavalin A-like lectins/glucanases"/>
    <property type="match status" value="1"/>
</dbReference>
<comment type="caution">
    <text evidence="3">The sequence shown here is derived from an EMBL/GenBank/DDBJ whole genome shotgun (WGS) entry which is preliminary data.</text>
</comment>
<feature type="chain" id="PRO_5031164330" evidence="1">
    <location>
        <begin position="23"/>
        <end position="270"/>
    </location>
</feature>
<sequence>MIVSPYKLFNTKSIINSIAAIAMTLSCTSAFSLDASKAPGHNFPILTSSYLLQDFNGANLPEEVSITDNLQNAYFYTNCYTANNCHKGVPEGAIIFNTPSGLKATAHSDYPRVELRGKREFTIGGPLNASQSGEAYIVQNPQTKSIIFAQIHGDKPGGSELLKLRWKDGAIIAGTKTHYGDKESRSTLLSGIRLNDKIDYTIEARGSASEMIVLVKVTAQGQTSTQTFTFPKSGWDGVHLYFKAGNYNQTSDAAGEAAIVAYSALNINYE</sequence>
<evidence type="ECO:0000313" key="4">
    <source>
        <dbReference type="Proteomes" id="UP000582981"/>
    </source>
</evidence>
<name>A0A7Y7WEP6_9PSED</name>
<keyword evidence="3" id="KW-0456">Lyase</keyword>
<dbReference type="EMBL" id="JACAPU010000015">
    <property type="protein sequence ID" value="NWB47811.1"/>
    <property type="molecule type" value="Genomic_DNA"/>
</dbReference>
<feature type="signal peptide" evidence="1">
    <location>
        <begin position="1"/>
        <end position="22"/>
    </location>
</feature>
<dbReference type="Pfam" id="PF08787">
    <property type="entry name" value="Alginate_lyase2"/>
    <property type="match status" value="1"/>
</dbReference>
<feature type="domain" description="Alginate lyase 2" evidence="2">
    <location>
        <begin position="84"/>
        <end position="267"/>
    </location>
</feature>
<protein>
    <submittedName>
        <fullName evidence="3">Polysaccharide lyase family 7 protein</fullName>
    </submittedName>
</protein>